<feature type="compositionally biased region" description="Basic and acidic residues" evidence="1">
    <location>
        <begin position="162"/>
        <end position="174"/>
    </location>
</feature>
<proteinExistence type="predicted"/>
<feature type="compositionally biased region" description="Polar residues" evidence="1">
    <location>
        <begin position="453"/>
        <end position="473"/>
    </location>
</feature>
<feature type="region of interest" description="Disordered" evidence="1">
    <location>
        <begin position="352"/>
        <end position="404"/>
    </location>
</feature>
<feature type="region of interest" description="Disordered" evidence="1">
    <location>
        <begin position="436"/>
        <end position="473"/>
    </location>
</feature>
<sequence>MATASPTRRARLSELHRQVTQLYATSLLNRVQLLLIIREAGLDSPIGEQALKATENETEIANLLDKFRGLPAQKSLDPEIVGKEHFLRGYFCELRGDKNNARIWYRHAVMIDSQLAKSERIRKFLGLSDLGESSAASDGDKQDSTTVSPVSRSSIASLDRSVSNKDDSTRRDSTSEEASEIDSPIRHNRPKSSTDTIEPDPIITSVINSKPTIDSEGNIRHSELFGDLLAHTLVEGVSPYRTENFLNELTMSPGSLTSSSYDNSQYSQRGTGIDVGFRINHGPEGNKTFDDLYGRPRACLPGKCDGGSGSVDGGLRPVSNGCTINGHGHGHGDHDHDQHGQFDEASTTTTITTPTSPSTHPHIHVRHEHPVSTTRRPSLTVRTTPPPPTTTTTTTTATTGTSRRRLSEEGILTDIPALDELPKVLVSPVQISPSHAVGARRRSWGGNVGVDITPTSPNSPSRLRQSITIDDDE</sequence>
<feature type="compositionally biased region" description="Polar residues" evidence="1">
    <location>
        <begin position="144"/>
        <end position="156"/>
    </location>
</feature>
<protein>
    <submittedName>
        <fullName evidence="2">Uncharacterized protein</fullName>
    </submittedName>
</protein>
<evidence type="ECO:0000313" key="3">
    <source>
        <dbReference type="Proteomes" id="UP000054302"/>
    </source>
</evidence>
<dbReference type="OrthoDB" id="10360554at2759"/>
<evidence type="ECO:0000313" key="2">
    <source>
        <dbReference type="EMBL" id="KIV93840.1"/>
    </source>
</evidence>
<evidence type="ECO:0000256" key="1">
    <source>
        <dbReference type="SAM" id="MobiDB-lite"/>
    </source>
</evidence>
<keyword evidence="3" id="KW-1185">Reference proteome</keyword>
<reference evidence="2 3" key="1">
    <citation type="submission" date="2015-01" db="EMBL/GenBank/DDBJ databases">
        <title>The Genome Sequence of Exophiala mesophila CBS40295.</title>
        <authorList>
            <consortium name="The Broad Institute Genomics Platform"/>
            <person name="Cuomo C."/>
            <person name="de Hoog S."/>
            <person name="Gorbushina A."/>
            <person name="Stielow B."/>
            <person name="Teixiera M."/>
            <person name="Abouelleil A."/>
            <person name="Chapman S.B."/>
            <person name="Priest M."/>
            <person name="Young S.K."/>
            <person name="Wortman J."/>
            <person name="Nusbaum C."/>
            <person name="Birren B."/>
        </authorList>
    </citation>
    <scope>NUCLEOTIDE SEQUENCE [LARGE SCALE GENOMIC DNA]</scope>
    <source>
        <strain evidence="2 3">CBS 40295</strain>
    </source>
</reference>
<dbReference type="HOGENOM" id="CLU_577504_0_0_1"/>
<dbReference type="RefSeq" id="XP_016225414.1">
    <property type="nucleotide sequence ID" value="XM_016369626.1"/>
</dbReference>
<dbReference type="VEuPathDB" id="FungiDB:PV10_05025"/>
<accession>A0A0D1WWR9</accession>
<dbReference type="EMBL" id="KN847522">
    <property type="protein sequence ID" value="KIV93840.1"/>
    <property type="molecule type" value="Genomic_DNA"/>
</dbReference>
<organism evidence="2 3">
    <name type="scientific">Exophiala mesophila</name>
    <name type="common">Black yeast-like fungus</name>
    <dbReference type="NCBI Taxonomy" id="212818"/>
    <lineage>
        <taxon>Eukaryota</taxon>
        <taxon>Fungi</taxon>
        <taxon>Dikarya</taxon>
        <taxon>Ascomycota</taxon>
        <taxon>Pezizomycotina</taxon>
        <taxon>Eurotiomycetes</taxon>
        <taxon>Chaetothyriomycetidae</taxon>
        <taxon>Chaetothyriales</taxon>
        <taxon>Herpotrichiellaceae</taxon>
        <taxon>Exophiala</taxon>
    </lineage>
</organism>
<dbReference type="GeneID" id="27322870"/>
<feature type="compositionally biased region" description="Low complexity" evidence="1">
    <location>
        <begin position="390"/>
        <end position="401"/>
    </location>
</feature>
<feature type="compositionally biased region" description="Low complexity" evidence="1">
    <location>
        <begin position="372"/>
        <end position="383"/>
    </location>
</feature>
<dbReference type="AlphaFoldDB" id="A0A0D1WWR9"/>
<name>A0A0D1WWR9_EXOME</name>
<dbReference type="Proteomes" id="UP000054302">
    <property type="component" value="Unassembled WGS sequence"/>
</dbReference>
<feature type="region of interest" description="Disordered" evidence="1">
    <location>
        <begin position="131"/>
        <end position="215"/>
    </location>
</feature>
<gene>
    <name evidence="2" type="ORF">PV10_05025</name>
</gene>